<evidence type="ECO:0000313" key="3">
    <source>
        <dbReference type="Proteomes" id="UP001190926"/>
    </source>
</evidence>
<keyword evidence="3" id="KW-1185">Reference proteome</keyword>
<feature type="region of interest" description="Disordered" evidence="1">
    <location>
        <begin position="1"/>
        <end position="21"/>
    </location>
</feature>
<evidence type="ECO:0000313" key="2">
    <source>
        <dbReference type="EMBL" id="KAH6755048.1"/>
    </source>
</evidence>
<dbReference type="EMBL" id="SDAM02029643">
    <property type="protein sequence ID" value="KAH6755048.1"/>
    <property type="molecule type" value="Genomic_DNA"/>
</dbReference>
<name>A0AAD4ILK5_PERFH</name>
<proteinExistence type="predicted"/>
<gene>
    <name evidence="2" type="ORF">C2S53_018672</name>
</gene>
<feature type="region of interest" description="Disordered" evidence="1">
    <location>
        <begin position="62"/>
        <end position="82"/>
    </location>
</feature>
<sequence>MDSSELAARNLVEQEETSKSVEMEVMAPEWTDEKHGLFLKSMESTFVNQLYRSIEMFGLQSHKSSASRSKSLKQKQTSARTSGQFKVLRDGFWSKVDFQRDEHQHEHEHDQGEECKVPLSNPWIQRYRNSKTQSTKRCPASCAKAPLAMPTSNLPPSCEDFNGSNIEVSDQNFNEEEKPAKIANMNTSRSNDQVVPKGNIIQPDDVVEGHKDAGTCRWHVLTAEVICSYSSIDAAGRRTPCFDSYCVAASQEMRMSREEQSQI</sequence>
<dbReference type="GO" id="GO:0009409">
    <property type="term" value="P:response to cold"/>
    <property type="evidence" value="ECO:0007669"/>
    <property type="project" value="InterPro"/>
</dbReference>
<accession>A0AAD4ILK5</accession>
<protein>
    <submittedName>
        <fullName evidence="2">Uncharacterized protein</fullName>
    </submittedName>
</protein>
<dbReference type="Proteomes" id="UP001190926">
    <property type="component" value="Unassembled WGS sequence"/>
</dbReference>
<dbReference type="PANTHER" id="PTHR33676:SF3">
    <property type="entry name" value="COLD-REGULATED PROTEIN 27"/>
    <property type="match status" value="1"/>
</dbReference>
<dbReference type="AlphaFoldDB" id="A0AAD4ILK5"/>
<evidence type="ECO:0000256" key="1">
    <source>
        <dbReference type="SAM" id="MobiDB-lite"/>
    </source>
</evidence>
<reference evidence="2 3" key="1">
    <citation type="journal article" date="2021" name="Nat. Commun.">
        <title>Incipient diploidization of the medicinal plant Perilla within 10,000 years.</title>
        <authorList>
            <person name="Zhang Y."/>
            <person name="Shen Q."/>
            <person name="Leng L."/>
            <person name="Zhang D."/>
            <person name="Chen S."/>
            <person name="Shi Y."/>
            <person name="Ning Z."/>
            <person name="Chen S."/>
        </authorList>
    </citation>
    <scope>NUCLEOTIDE SEQUENCE [LARGE SCALE GENOMIC DNA]</scope>
    <source>
        <strain evidence="3">cv. PC099</strain>
    </source>
</reference>
<dbReference type="PANTHER" id="PTHR33676">
    <property type="entry name" value="COLD REGULATED PROTEIN 27"/>
    <property type="match status" value="1"/>
</dbReference>
<dbReference type="GO" id="GO:0042752">
    <property type="term" value="P:regulation of circadian rhythm"/>
    <property type="evidence" value="ECO:0007669"/>
    <property type="project" value="InterPro"/>
</dbReference>
<dbReference type="InterPro" id="IPR044678">
    <property type="entry name" value="COR27/28"/>
</dbReference>
<organism evidence="2 3">
    <name type="scientific">Perilla frutescens var. hirtella</name>
    <name type="common">Perilla citriodora</name>
    <name type="synonym">Perilla setoyensis</name>
    <dbReference type="NCBI Taxonomy" id="608512"/>
    <lineage>
        <taxon>Eukaryota</taxon>
        <taxon>Viridiplantae</taxon>
        <taxon>Streptophyta</taxon>
        <taxon>Embryophyta</taxon>
        <taxon>Tracheophyta</taxon>
        <taxon>Spermatophyta</taxon>
        <taxon>Magnoliopsida</taxon>
        <taxon>eudicotyledons</taxon>
        <taxon>Gunneridae</taxon>
        <taxon>Pentapetalae</taxon>
        <taxon>asterids</taxon>
        <taxon>lamiids</taxon>
        <taxon>Lamiales</taxon>
        <taxon>Lamiaceae</taxon>
        <taxon>Nepetoideae</taxon>
        <taxon>Elsholtzieae</taxon>
        <taxon>Perilla</taxon>
    </lineage>
</organism>
<comment type="caution">
    <text evidence="2">The sequence shown here is derived from an EMBL/GenBank/DDBJ whole genome shotgun (WGS) entry which is preliminary data.</text>
</comment>